<dbReference type="InterPro" id="IPR044824">
    <property type="entry name" value="MAIN-like"/>
</dbReference>
<evidence type="ECO:0000259" key="1">
    <source>
        <dbReference type="Pfam" id="PF10536"/>
    </source>
</evidence>
<reference evidence="3" key="1">
    <citation type="journal article" date="2019" name="Plant Biotechnol. J.">
        <title>Genome sequencing of the Australian wild diploid species Gossypium australe highlights disease resistance and delayed gland morphogenesis.</title>
        <authorList>
            <person name="Cai Y."/>
            <person name="Cai X."/>
            <person name="Wang Q."/>
            <person name="Wang P."/>
            <person name="Zhang Y."/>
            <person name="Cai C."/>
            <person name="Xu Y."/>
            <person name="Wang K."/>
            <person name="Zhou Z."/>
            <person name="Wang C."/>
            <person name="Geng S."/>
            <person name="Li B."/>
            <person name="Dong Q."/>
            <person name="Hou Y."/>
            <person name="Wang H."/>
            <person name="Ai P."/>
            <person name="Liu Z."/>
            <person name="Yi F."/>
            <person name="Sun M."/>
            <person name="An G."/>
            <person name="Cheng J."/>
            <person name="Zhang Y."/>
            <person name="Shi Q."/>
            <person name="Xie Y."/>
            <person name="Shi X."/>
            <person name="Chang Y."/>
            <person name="Huang F."/>
            <person name="Chen Y."/>
            <person name="Hong S."/>
            <person name="Mi L."/>
            <person name="Sun Q."/>
            <person name="Zhang L."/>
            <person name="Zhou B."/>
            <person name="Peng R."/>
            <person name="Zhang X."/>
            <person name="Liu F."/>
        </authorList>
    </citation>
    <scope>NUCLEOTIDE SEQUENCE [LARGE SCALE GENOMIC DNA]</scope>
    <source>
        <strain evidence="3">cv. PA1801</strain>
    </source>
</reference>
<dbReference type="InterPro" id="IPR019557">
    <property type="entry name" value="AminoTfrase-like_pln_mobile"/>
</dbReference>
<dbReference type="AlphaFoldDB" id="A0A5B6WA59"/>
<dbReference type="Pfam" id="PF10536">
    <property type="entry name" value="PMD"/>
    <property type="match status" value="1"/>
</dbReference>
<proteinExistence type="predicted"/>
<protein>
    <submittedName>
        <fullName evidence="2">Serine/threonine-protein phosphatase 7 long form-like protein</fullName>
    </submittedName>
</protein>
<evidence type="ECO:0000313" key="2">
    <source>
        <dbReference type="EMBL" id="KAA3477998.1"/>
    </source>
</evidence>
<evidence type="ECO:0000313" key="3">
    <source>
        <dbReference type="Proteomes" id="UP000325315"/>
    </source>
</evidence>
<organism evidence="2 3">
    <name type="scientific">Gossypium australe</name>
    <dbReference type="NCBI Taxonomy" id="47621"/>
    <lineage>
        <taxon>Eukaryota</taxon>
        <taxon>Viridiplantae</taxon>
        <taxon>Streptophyta</taxon>
        <taxon>Embryophyta</taxon>
        <taxon>Tracheophyta</taxon>
        <taxon>Spermatophyta</taxon>
        <taxon>Magnoliopsida</taxon>
        <taxon>eudicotyledons</taxon>
        <taxon>Gunneridae</taxon>
        <taxon>Pentapetalae</taxon>
        <taxon>rosids</taxon>
        <taxon>malvids</taxon>
        <taxon>Malvales</taxon>
        <taxon>Malvaceae</taxon>
        <taxon>Malvoideae</taxon>
        <taxon>Gossypium</taxon>
    </lineage>
</organism>
<accession>A0A5B6WA59</accession>
<dbReference type="GO" id="GO:0010073">
    <property type="term" value="P:meristem maintenance"/>
    <property type="evidence" value="ECO:0007669"/>
    <property type="project" value="InterPro"/>
</dbReference>
<feature type="domain" description="Aminotransferase-like plant mobile" evidence="1">
    <location>
        <begin position="47"/>
        <end position="108"/>
    </location>
</feature>
<dbReference type="OrthoDB" id="1421598at2759"/>
<keyword evidence="3" id="KW-1185">Reference proteome</keyword>
<dbReference type="EMBL" id="SMMG02000004">
    <property type="protein sequence ID" value="KAA3477998.1"/>
    <property type="molecule type" value="Genomic_DNA"/>
</dbReference>
<dbReference type="PANTHER" id="PTHR46033">
    <property type="entry name" value="PROTEIN MAIN-LIKE 2"/>
    <property type="match status" value="1"/>
</dbReference>
<comment type="caution">
    <text evidence="2">The sequence shown here is derived from an EMBL/GenBank/DDBJ whole genome shotgun (WGS) entry which is preliminary data.</text>
</comment>
<sequence>MRTLIRSGDHKARKINEKYRVLRAHSHGSGYQTDDRIMRYLEMTGFGLVGLIEMFELQLDLISALVERWRLETHTFHLLCTECTITLGDVELQFELPVDGYAVIGFSKVAVCVIVCLVDHQDVIFGISEPSTTSVADCK</sequence>
<name>A0A5B6WA59_9ROSI</name>
<dbReference type="Proteomes" id="UP000325315">
    <property type="component" value="Unassembled WGS sequence"/>
</dbReference>
<gene>
    <name evidence="2" type="ORF">EPI10_011842</name>
</gene>
<dbReference type="PANTHER" id="PTHR46033:SF8">
    <property type="entry name" value="PROTEIN MAINTENANCE OF MERISTEMS-LIKE"/>
    <property type="match status" value="1"/>
</dbReference>